<accession>A0ABU5C2Q4</accession>
<evidence type="ECO:0000256" key="7">
    <source>
        <dbReference type="ARBA" id="ARBA00023004"/>
    </source>
</evidence>
<proteinExistence type="predicted"/>
<dbReference type="SUPFAM" id="SSF52540">
    <property type="entry name" value="P-loop containing nucleoside triphosphate hydrolases"/>
    <property type="match status" value="1"/>
</dbReference>
<dbReference type="CDD" id="cd03214">
    <property type="entry name" value="ABC_Iron-Siderophores_B12_Hemin"/>
    <property type="match status" value="1"/>
</dbReference>
<evidence type="ECO:0000256" key="2">
    <source>
        <dbReference type="ARBA" id="ARBA00022448"/>
    </source>
</evidence>
<dbReference type="InterPro" id="IPR003593">
    <property type="entry name" value="AAA+_ATPase"/>
</dbReference>
<keyword evidence="2" id="KW-0813">Transport</keyword>
<keyword evidence="12" id="KW-1185">Reference proteome</keyword>
<comment type="caution">
    <text evidence="11">The sequence shown here is derived from an EMBL/GenBank/DDBJ whole genome shotgun (WGS) entry which is preliminary data.</text>
</comment>
<keyword evidence="4" id="KW-0410">Iron transport</keyword>
<evidence type="ECO:0000259" key="10">
    <source>
        <dbReference type="PROSITE" id="PS50893"/>
    </source>
</evidence>
<feature type="domain" description="ABC transporter" evidence="10">
    <location>
        <begin position="1"/>
        <end position="238"/>
    </location>
</feature>
<dbReference type="InterPro" id="IPR017871">
    <property type="entry name" value="ABC_transporter-like_CS"/>
</dbReference>
<dbReference type="PANTHER" id="PTHR42771:SF10">
    <property type="entry name" value="FERRICHROME TRANSPORT ATP-BINDING PROTEIN FHUC"/>
    <property type="match status" value="1"/>
</dbReference>
<reference evidence="11 12" key="1">
    <citation type="submission" date="2023-10" db="EMBL/GenBank/DDBJ databases">
        <title>Virgibacillus halophilus 5B73C genome.</title>
        <authorList>
            <person name="Miliotis G."/>
            <person name="Sengupta P."/>
            <person name="Hameed A."/>
            <person name="Chuvochina M."/>
            <person name="Mcdonagh F."/>
            <person name="Simpson A.C."/>
            <person name="Singh N.K."/>
            <person name="Rekha P.D."/>
            <person name="Raman K."/>
            <person name="Hugenholtz P."/>
            <person name="Venkateswaran K."/>
        </authorList>
    </citation>
    <scope>NUCLEOTIDE SEQUENCE [LARGE SCALE GENOMIC DNA]</scope>
    <source>
        <strain evidence="11 12">5B73C</strain>
    </source>
</reference>
<dbReference type="InterPro" id="IPR051535">
    <property type="entry name" value="Siderophore_ABC-ATPase"/>
</dbReference>
<dbReference type="PROSITE" id="PS50893">
    <property type="entry name" value="ABC_TRANSPORTER_2"/>
    <property type="match status" value="1"/>
</dbReference>
<dbReference type="SMART" id="SM00382">
    <property type="entry name" value="AAA"/>
    <property type="match status" value="1"/>
</dbReference>
<name>A0ABU5C2Q4_9BACI</name>
<sequence>MEIKDVSFSYDRKNDQIKHISTTIQAGKITTIIGPNGSGKSTLLSLLAKNERVGAGQILLHCKNIMQYSYKRYAQHVAVVHQYNQGPGDLTVEKLVAYGRLPYRTVLKNQQIKDEKKIIWALACTNLTEKRNLPISTLSGGEKQRAWIAMALAQDTPYLFLDEPTTFLDLYYQYDILNLLAKLNKTFGLTIVMVLHDINQAIQYSDYLMVMQKGVVAYEGTPASVITSSMLEEVYHIQATIKQDTAHGLYMLPTGTLSNGRHEVQQHEKV</sequence>
<gene>
    <name evidence="11" type="ORF">RWE15_01860</name>
</gene>
<comment type="subcellular location">
    <subcellularLocation>
        <location evidence="1">Cell membrane</location>
        <topology evidence="1">Peripheral membrane protein</topology>
    </subcellularLocation>
</comment>
<evidence type="ECO:0000313" key="12">
    <source>
        <dbReference type="Proteomes" id="UP001281447"/>
    </source>
</evidence>
<evidence type="ECO:0000256" key="1">
    <source>
        <dbReference type="ARBA" id="ARBA00004202"/>
    </source>
</evidence>
<keyword evidence="7" id="KW-0408">Iron</keyword>
<evidence type="ECO:0000256" key="8">
    <source>
        <dbReference type="ARBA" id="ARBA00023065"/>
    </source>
</evidence>
<dbReference type="InterPro" id="IPR027417">
    <property type="entry name" value="P-loop_NTPase"/>
</dbReference>
<dbReference type="EMBL" id="JAWDIP010000003">
    <property type="protein sequence ID" value="MDY0393400.1"/>
    <property type="molecule type" value="Genomic_DNA"/>
</dbReference>
<evidence type="ECO:0000313" key="11">
    <source>
        <dbReference type="EMBL" id="MDY0393400.1"/>
    </source>
</evidence>
<dbReference type="PANTHER" id="PTHR42771">
    <property type="entry name" value="IRON(3+)-HYDROXAMATE IMPORT ATP-BINDING PROTEIN FHUC"/>
    <property type="match status" value="1"/>
</dbReference>
<keyword evidence="8" id="KW-0406">Ion transport</keyword>
<evidence type="ECO:0000256" key="9">
    <source>
        <dbReference type="ARBA" id="ARBA00023136"/>
    </source>
</evidence>
<dbReference type="Proteomes" id="UP001281447">
    <property type="component" value="Unassembled WGS sequence"/>
</dbReference>
<evidence type="ECO:0000256" key="6">
    <source>
        <dbReference type="ARBA" id="ARBA00022840"/>
    </source>
</evidence>
<keyword evidence="6 11" id="KW-0067">ATP-binding</keyword>
<organism evidence="11 12">
    <name type="scientific">Tigheibacillus halophilus</name>
    <dbReference type="NCBI Taxonomy" id="361280"/>
    <lineage>
        <taxon>Bacteria</taxon>
        <taxon>Bacillati</taxon>
        <taxon>Bacillota</taxon>
        <taxon>Bacilli</taxon>
        <taxon>Bacillales</taxon>
        <taxon>Bacillaceae</taxon>
        <taxon>Tigheibacillus</taxon>
    </lineage>
</organism>
<keyword evidence="3" id="KW-1003">Cell membrane</keyword>
<evidence type="ECO:0000256" key="5">
    <source>
        <dbReference type="ARBA" id="ARBA00022741"/>
    </source>
</evidence>
<dbReference type="PROSITE" id="PS00211">
    <property type="entry name" value="ABC_TRANSPORTER_1"/>
    <property type="match status" value="1"/>
</dbReference>
<protein>
    <submittedName>
        <fullName evidence="11">ABC transporter ATP-binding protein</fullName>
    </submittedName>
</protein>
<evidence type="ECO:0000256" key="3">
    <source>
        <dbReference type="ARBA" id="ARBA00022475"/>
    </source>
</evidence>
<keyword evidence="9" id="KW-0472">Membrane</keyword>
<keyword evidence="5" id="KW-0547">Nucleotide-binding</keyword>
<dbReference type="Pfam" id="PF00005">
    <property type="entry name" value="ABC_tran"/>
    <property type="match status" value="1"/>
</dbReference>
<dbReference type="GO" id="GO:0005524">
    <property type="term" value="F:ATP binding"/>
    <property type="evidence" value="ECO:0007669"/>
    <property type="project" value="UniProtKB-KW"/>
</dbReference>
<dbReference type="Gene3D" id="3.40.50.300">
    <property type="entry name" value="P-loop containing nucleotide triphosphate hydrolases"/>
    <property type="match status" value="1"/>
</dbReference>
<dbReference type="RefSeq" id="WP_390356811.1">
    <property type="nucleotide sequence ID" value="NZ_JBHUIZ010000013.1"/>
</dbReference>
<dbReference type="InterPro" id="IPR003439">
    <property type="entry name" value="ABC_transporter-like_ATP-bd"/>
</dbReference>
<evidence type="ECO:0000256" key="4">
    <source>
        <dbReference type="ARBA" id="ARBA00022496"/>
    </source>
</evidence>